<sequence>MRDLAPLVDATASTLETALRGDDCAAALHRALELERAHRASHPARRDAVLRAGLHLTHEALADHLGPPTG</sequence>
<proteinExistence type="predicted"/>
<name>A0ABU8UGI7_9ACTN</name>
<reference evidence="1 2" key="1">
    <citation type="submission" date="2024-03" db="EMBL/GenBank/DDBJ databases">
        <title>Novel Streptomyces species of biotechnological and ecological value are a feature of Machair soil.</title>
        <authorList>
            <person name="Prole J.R."/>
            <person name="Goodfellow M."/>
            <person name="Allenby N."/>
            <person name="Ward A.C."/>
        </authorList>
    </citation>
    <scope>NUCLEOTIDE SEQUENCE [LARGE SCALE GENOMIC DNA]</scope>
    <source>
        <strain evidence="1 2">MS1.HAVA.3</strain>
    </source>
</reference>
<comment type="caution">
    <text evidence="1">The sequence shown here is derived from an EMBL/GenBank/DDBJ whole genome shotgun (WGS) entry which is preliminary data.</text>
</comment>
<dbReference type="Proteomes" id="UP001382904">
    <property type="component" value="Unassembled WGS sequence"/>
</dbReference>
<gene>
    <name evidence="1" type="ORF">WKI68_44625</name>
</gene>
<organism evidence="1 2">
    <name type="scientific">Streptomyces caledonius</name>
    <dbReference type="NCBI Taxonomy" id="3134107"/>
    <lineage>
        <taxon>Bacteria</taxon>
        <taxon>Bacillati</taxon>
        <taxon>Actinomycetota</taxon>
        <taxon>Actinomycetes</taxon>
        <taxon>Kitasatosporales</taxon>
        <taxon>Streptomycetaceae</taxon>
        <taxon>Streptomyces</taxon>
    </lineage>
</organism>
<keyword evidence="2" id="KW-1185">Reference proteome</keyword>
<dbReference type="EMBL" id="JBBKAM010000005">
    <property type="protein sequence ID" value="MEJ8646449.1"/>
    <property type="molecule type" value="Genomic_DNA"/>
</dbReference>
<evidence type="ECO:0000313" key="2">
    <source>
        <dbReference type="Proteomes" id="UP001382904"/>
    </source>
</evidence>
<accession>A0ABU8UGI7</accession>
<evidence type="ECO:0000313" key="1">
    <source>
        <dbReference type="EMBL" id="MEJ8646449.1"/>
    </source>
</evidence>
<protein>
    <submittedName>
        <fullName evidence="1">Uncharacterized protein</fullName>
    </submittedName>
</protein>